<feature type="domain" description="Putative DNA-binding" evidence="1">
    <location>
        <begin position="12"/>
        <end position="103"/>
    </location>
</feature>
<dbReference type="GO" id="GO:0003677">
    <property type="term" value="F:DNA binding"/>
    <property type="evidence" value="ECO:0007669"/>
    <property type="project" value="UniProtKB-KW"/>
</dbReference>
<protein>
    <submittedName>
        <fullName evidence="2">DNA-binding domain-containing protein</fullName>
    </submittedName>
</protein>
<accession>A0AA97I107</accession>
<evidence type="ECO:0000313" key="3">
    <source>
        <dbReference type="Proteomes" id="UP001302429"/>
    </source>
</evidence>
<organism evidence="2 3">
    <name type="scientific">Alterisphingorhabdus coralli</name>
    <dbReference type="NCBI Taxonomy" id="3071408"/>
    <lineage>
        <taxon>Bacteria</taxon>
        <taxon>Pseudomonadati</taxon>
        <taxon>Pseudomonadota</taxon>
        <taxon>Alphaproteobacteria</taxon>
        <taxon>Sphingomonadales</taxon>
        <taxon>Sphingomonadaceae</taxon>
        <taxon>Alterisphingorhabdus (ex Yan et al. 2024)</taxon>
    </lineage>
</organism>
<proteinExistence type="predicted"/>
<name>A0AA97I107_9SPHN</name>
<dbReference type="InterPro" id="IPR044922">
    <property type="entry name" value="DUF2063_N_sf"/>
</dbReference>
<dbReference type="EMBL" id="CP136594">
    <property type="protein sequence ID" value="WOE76234.1"/>
    <property type="molecule type" value="Genomic_DNA"/>
</dbReference>
<sequence length="253" mass="27706">MPDKSAPDYSAAQRDFMTVLQRGPGAFPDGVFAGRPERALLGLKAHANTISHARLVALEDTYPKTRERLGDEAFNQLSRAFVERDEVMTRDMNSIGEAFGDYLAAHGVDEASTDLARIEWAWLQSYHAAEAECLTMQDVAGLDEQELLDLPLQWHPSLHYVPLSAPLAPELGPGFESEAPVTAMLLARPEAEVLLHPHHAEAAVIFAIAKKSIRMRNFLEAACEQFSENSALEQIFALVGAGALRRSISGEDA</sequence>
<evidence type="ECO:0000259" key="1">
    <source>
        <dbReference type="Pfam" id="PF09836"/>
    </source>
</evidence>
<keyword evidence="3" id="KW-1185">Reference proteome</keyword>
<evidence type="ECO:0000313" key="2">
    <source>
        <dbReference type="EMBL" id="WOE76234.1"/>
    </source>
</evidence>
<gene>
    <name evidence="2" type="ORF">RB602_05850</name>
</gene>
<dbReference type="Gene3D" id="1.10.150.690">
    <property type="entry name" value="DUF2063"/>
    <property type="match status" value="1"/>
</dbReference>
<dbReference type="InterPro" id="IPR018640">
    <property type="entry name" value="DUF2063"/>
</dbReference>
<dbReference type="AlphaFoldDB" id="A0AA97I107"/>
<dbReference type="Proteomes" id="UP001302429">
    <property type="component" value="Chromosome"/>
</dbReference>
<dbReference type="KEGG" id="acoa:RB602_05850"/>
<dbReference type="RefSeq" id="WP_317083794.1">
    <property type="nucleotide sequence ID" value="NZ_CP136594.1"/>
</dbReference>
<dbReference type="Pfam" id="PF09836">
    <property type="entry name" value="DUF2063"/>
    <property type="match status" value="1"/>
</dbReference>
<reference evidence="2 3" key="1">
    <citation type="submission" date="2023-10" db="EMBL/GenBank/DDBJ databases">
        <title>Complete genome sequence of a Sphingomonadaceae bacterium.</title>
        <authorList>
            <person name="Yan C."/>
        </authorList>
    </citation>
    <scope>NUCLEOTIDE SEQUENCE [LARGE SCALE GENOMIC DNA]</scope>
    <source>
        <strain evidence="2 3">SCSIO 66989</strain>
    </source>
</reference>
<keyword evidence="2" id="KW-0238">DNA-binding</keyword>